<name>A0ABD1PFB1_9LAMI</name>
<dbReference type="Proteomes" id="UP001604277">
    <property type="component" value="Unassembled WGS sequence"/>
</dbReference>
<evidence type="ECO:0000313" key="1">
    <source>
        <dbReference type="EMBL" id="KAL2462590.1"/>
    </source>
</evidence>
<comment type="caution">
    <text evidence="1">The sequence shown here is derived from an EMBL/GenBank/DDBJ whole genome shotgun (WGS) entry which is preliminary data.</text>
</comment>
<proteinExistence type="predicted"/>
<gene>
    <name evidence="1" type="ORF">Fot_53827</name>
</gene>
<protein>
    <submittedName>
        <fullName evidence="1">NAD(P)H-quinone oxidoreductase subunit J</fullName>
    </submittedName>
</protein>
<keyword evidence="2" id="KW-1185">Reference proteome</keyword>
<dbReference type="AlphaFoldDB" id="A0ABD1PFB1"/>
<reference evidence="2" key="1">
    <citation type="submission" date="2024-07" db="EMBL/GenBank/DDBJ databases">
        <title>Two chromosome-level genome assemblies of Korean endemic species Abeliophyllum distichum and Forsythia ovata (Oleaceae).</title>
        <authorList>
            <person name="Jang H."/>
        </authorList>
    </citation>
    <scope>NUCLEOTIDE SEQUENCE [LARGE SCALE GENOMIC DNA]</scope>
</reference>
<accession>A0ABD1PFB1</accession>
<evidence type="ECO:0000313" key="2">
    <source>
        <dbReference type="Proteomes" id="UP001604277"/>
    </source>
</evidence>
<sequence>MREEGLFPYPNMPLMTCFGRLSAWLVKYGLIHRSLGFDYQELETVQIKSKDLKGTSPSKSIIIGKKNGVKSFYSDDGNCSTHMYNKGLILKLAVKERHSSYKFIFRDLLAQRVIAVQPCTRNLLLILDSTIIS</sequence>
<organism evidence="1 2">
    <name type="scientific">Forsythia ovata</name>
    <dbReference type="NCBI Taxonomy" id="205694"/>
    <lineage>
        <taxon>Eukaryota</taxon>
        <taxon>Viridiplantae</taxon>
        <taxon>Streptophyta</taxon>
        <taxon>Embryophyta</taxon>
        <taxon>Tracheophyta</taxon>
        <taxon>Spermatophyta</taxon>
        <taxon>Magnoliopsida</taxon>
        <taxon>eudicotyledons</taxon>
        <taxon>Gunneridae</taxon>
        <taxon>Pentapetalae</taxon>
        <taxon>asterids</taxon>
        <taxon>lamiids</taxon>
        <taxon>Lamiales</taxon>
        <taxon>Oleaceae</taxon>
        <taxon>Forsythieae</taxon>
        <taxon>Forsythia</taxon>
    </lineage>
</organism>
<dbReference type="EMBL" id="JBFOLJ010000020">
    <property type="protein sequence ID" value="KAL2462590.1"/>
    <property type="molecule type" value="Genomic_DNA"/>
</dbReference>